<keyword evidence="3" id="KW-1185">Reference proteome</keyword>
<name>A0A0G4EU02_VITBC</name>
<dbReference type="AlphaFoldDB" id="A0A0G4EU02"/>
<evidence type="ECO:0000313" key="3">
    <source>
        <dbReference type="Proteomes" id="UP000041254"/>
    </source>
</evidence>
<dbReference type="PhylomeDB" id="A0A0G4EU02"/>
<evidence type="ECO:0000259" key="1">
    <source>
        <dbReference type="Pfam" id="PF07534"/>
    </source>
</evidence>
<accession>A0A0G4EU02</accession>
<proteinExistence type="predicted"/>
<evidence type="ECO:0000313" key="2">
    <source>
        <dbReference type="EMBL" id="CEM01870.1"/>
    </source>
</evidence>
<sequence length="679" mass="75670">MDHSIPESATTTPYGHTPDVKMEIFRKVRAFGFRDVAVVGHYYGSMPRVEDQFSQLLRAEEPRMSGCWFMLSAGDEDALARLDASGVPNVMLDYTFSNPRTGTSSLDSLKATIARIQEYFKKLDREVIMSANADGLPHLDRMVSRSGYQHLKRNHLYINFVDLLDFNVSMDAPKVQKVIGYLRSKSIPILKGICFEGARGIAFADEYGKVTERLRSSFPASRFKLLVHSHAGPHGDSSQAVALECVRRGADGIWAGFIPQAAQTGHNCSLQYLGYLHSCGNKQVQEFYKLNTAAETARSLHELSFPDEPIPPDCPMFGSNSYSWVHTVFRHDQQTPQGLPARVVGATESARLAPMTTDVDMLIERLDGLIGNEFSSMPAYKKEGYAQVVSLTIQLLLREGYRCNFNDPDNIRYIYQHVHKVYRGLPERNLLINDEGSIIEQSHMPYLRDWLRRPSEDVRLWLLYSSTRDVDSFNSLISKVGSTRGLLFAIKHNNKKFGVFFDGPLNQPSNPTSTMTTRGDLFLFSLRGSFSRPTQIHPPQDRQRVDVAGKDGAVQGSGMWSGKIVMAGDYLWLGFSWSSTPSPSILSCCHGIPKNITPPGFTGREVNALTSQTAKQLRGEYTLAGSGFFTADVIEVYQVVRGRAPAINRDSLLPLPVDFPRPLSASALSSTERTNRTAA</sequence>
<dbReference type="Pfam" id="PF07534">
    <property type="entry name" value="TLD"/>
    <property type="match status" value="1"/>
</dbReference>
<dbReference type="EMBL" id="CDMY01000312">
    <property type="protein sequence ID" value="CEM01870.1"/>
    <property type="molecule type" value="Genomic_DNA"/>
</dbReference>
<gene>
    <name evidence="2" type="ORF">Vbra_22524</name>
</gene>
<dbReference type="OrthoDB" id="5952569at2759"/>
<protein>
    <recommendedName>
        <fullName evidence="1">TLDc domain-containing protein</fullName>
    </recommendedName>
</protein>
<organism evidence="2 3">
    <name type="scientific">Vitrella brassicaformis (strain CCMP3155)</name>
    <dbReference type="NCBI Taxonomy" id="1169540"/>
    <lineage>
        <taxon>Eukaryota</taxon>
        <taxon>Sar</taxon>
        <taxon>Alveolata</taxon>
        <taxon>Colpodellida</taxon>
        <taxon>Vitrellaceae</taxon>
        <taxon>Vitrella</taxon>
    </lineage>
</organism>
<dbReference type="InParanoid" id="A0A0G4EU02"/>
<dbReference type="InterPro" id="IPR006571">
    <property type="entry name" value="TLDc_dom"/>
</dbReference>
<dbReference type="Proteomes" id="UP000041254">
    <property type="component" value="Unassembled WGS sequence"/>
</dbReference>
<reference evidence="2 3" key="1">
    <citation type="submission" date="2014-11" db="EMBL/GenBank/DDBJ databases">
        <authorList>
            <person name="Zhu J."/>
            <person name="Qi W."/>
            <person name="Song R."/>
        </authorList>
    </citation>
    <scope>NUCLEOTIDE SEQUENCE [LARGE SCALE GENOMIC DNA]</scope>
</reference>
<dbReference type="VEuPathDB" id="CryptoDB:Vbra_22524"/>
<feature type="domain" description="TLDc" evidence="1">
    <location>
        <begin position="433"/>
        <end position="530"/>
    </location>
</feature>